<proteinExistence type="predicted"/>
<reference evidence="1 2" key="1">
    <citation type="journal article" date="2022" name="Nat. Plants">
        <title>Genomes of leafy and leafless Platanthera orchids illuminate the evolution of mycoheterotrophy.</title>
        <authorList>
            <person name="Li M.H."/>
            <person name="Liu K.W."/>
            <person name="Li Z."/>
            <person name="Lu H.C."/>
            <person name="Ye Q.L."/>
            <person name="Zhang D."/>
            <person name="Wang J.Y."/>
            <person name="Li Y.F."/>
            <person name="Zhong Z.M."/>
            <person name="Liu X."/>
            <person name="Yu X."/>
            <person name="Liu D.K."/>
            <person name="Tu X.D."/>
            <person name="Liu B."/>
            <person name="Hao Y."/>
            <person name="Liao X.Y."/>
            <person name="Jiang Y.T."/>
            <person name="Sun W.H."/>
            <person name="Chen J."/>
            <person name="Chen Y.Q."/>
            <person name="Ai Y."/>
            <person name="Zhai J.W."/>
            <person name="Wu S.S."/>
            <person name="Zhou Z."/>
            <person name="Hsiao Y.Y."/>
            <person name="Wu W.L."/>
            <person name="Chen Y.Y."/>
            <person name="Lin Y.F."/>
            <person name="Hsu J.L."/>
            <person name="Li C.Y."/>
            <person name="Wang Z.W."/>
            <person name="Zhao X."/>
            <person name="Zhong W.Y."/>
            <person name="Ma X.K."/>
            <person name="Ma L."/>
            <person name="Huang J."/>
            <person name="Chen G.Z."/>
            <person name="Huang M.Z."/>
            <person name="Huang L."/>
            <person name="Peng D.H."/>
            <person name="Luo Y.B."/>
            <person name="Zou S.Q."/>
            <person name="Chen S.P."/>
            <person name="Lan S."/>
            <person name="Tsai W.C."/>
            <person name="Van de Peer Y."/>
            <person name="Liu Z.J."/>
        </authorList>
    </citation>
    <scope>NUCLEOTIDE SEQUENCE [LARGE SCALE GENOMIC DNA]</scope>
    <source>
        <strain evidence="1">Lor288</strain>
    </source>
</reference>
<dbReference type="Proteomes" id="UP001412067">
    <property type="component" value="Unassembled WGS sequence"/>
</dbReference>
<organism evidence="1 2">
    <name type="scientific">Platanthera guangdongensis</name>
    <dbReference type="NCBI Taxonomy" id="2320717"/>
    <lineage>
        <taxon>Eukaryota</taxon>
        <taxon>Viridiplantae</taxon>
        <taxon>Streptophyta</taxon>
        <taxon>Embryophyta</taxon>
        <taxon>Tracheophyta</taxon>
        <taxon>Spermatophyta</taxon>
        <taxon>Magnoliopsida</taxon>
        <taxon>Liliopsida</taxon>
        <taxon>Asparagales</taxon>
        <taxon>Orchidaceae</taxon>
        <taxon>Orchidoideae</taxon>
        <taxon>Orchideae</taxon>
        <taxon>Orchidinae</taxon>
        <taxon>Platanthera</taxon>
    </lineage>
</organism>
<keyword evidence="2" id="KW-1185">Reference proteome</keyword>
<accession>A0ABR2M5H7</accession>
<evidence type="ECO:0000313" key="1">
    <source>
        <dbReference type="EMBL" id="KAK8959182.1"/>
    </source>
</evidence>
<sequence>MPEKEPMIRPWQLKELNHSSPPILLQLLIVDPSLVPQQIQLRDAHQHTPAPQIR</sequence>
<dbReference type="EMBL" id="JBBWWR010000012">
    <property type="protein sequence ID" value="KAK8959182.1"/>
    <property type="molecule type" value="Genomic_DNA"/>
</dbReference>
<name>A0ABR2M5H7_9ASPA</name>
<protein>
    <submittedName>
        <fullName evidence="1">Uncharacterized protein</fullName>
    </submittedName>
</protein>
<gene>
    <name evidence="1" type="ORF">KSP40_PGU008127</name>
</gene>
<evidence type="ECO:0000313" key="2">
    <source>
        <dbReference type="Proteomes" id="UP001412067"/>
    </source>
</evidence>
<comment type="caution">
    <text evidence="1">The sequence shown here is derived from an EMBL/GenBank/DDBJ whole genome shotgun (WGS) entry which is preliminary data.</text>
</comment>